<dbReference type="Proteomes" id="UP000836387">
    <property type="component" value="Unassembled WGS sequence"/>
</dbReference>
<reference evidence="1" key="1">
    <citation type="submission" date="2020-04" db="EMBL/GenBank/DDBJ databases">
        <authorList>
            <person name="Broberg M."/>
        </authorList>
    </citation>
    <scope>NUCLEOTIDE SEQUENCE</scope>
</reference>
<sequence length="344" mass="38132">MRTSSAYSTHSFTGFNLAYTRIQNNPPETLFQQSTTATMRAIGIWSALVSCAAAELLTPIPSVNDPRCGTPAPSESLRAMAREMRAKEQLQVHQVREIDTTIIPTVVHVVYANQTEQGGYIPKSQIDAQIDVLNKAWTPHGFSFDLINTTYTENATWTSVNFDRWPDMKFALRQGGYSTLNLYTVLLTDGFGLLGIGTPPSDYEEGSDNFKLDGVVIQANTLPGGIGPSFVPYPERYTEGDLANHEVGHWMGLMHTYIESGDYPFTCANGDNDFVDDTPVHLLVITENGPDLNCPPGRDTCPDLPGLDPTDNFMSSAWQSCWNKFTPGQGLRTRNMWATYRARQ</sequence>
<keyword evidence="2" id="KW-1185">Reference proteome</keyword>
<name>A0ACA9U351_BIOOC</name>
<gene>
    <name evidence="1" type="ORF">CRV2_00012902</name>
</gene>
<protein>
    <submittedName>
        <fullName evidence="1">Uncharacterized protein</fullName>
    </submittedName>
</protein>
<reference evidence="1" key="2">
    <citation type="submission" date="2021-10" db="EMBL/GenBank/DDBJ databases">
        <authorList>
            <person name="Piombo E."/>
        </authorList>
    </citation>
    <scope>NUCLEOTIDE SEQUENCE</scope>
</reference>
<comment type="caution">
    <text evidence="1">The sequence shown here is derived from an EMBL/GenBank/DDBJ whole genome shotgun (WGS) entry which is preliminary data.</text>
</comment>
<proteinExistence type="predicted"/>
<evidence type="ECO:0000313" key="2">
    <source>
        <dbReference type="Proteomes" id="UP000836387"/>
    </source>
</evidence>
<accession>A0ACA9U351</accession>
<evidence type="ECO:0000313" key="1">
    <source>
        <dbReference type="EMBL" id="CAG9947725.1"/>
    </source>
</evidence>
<organism evidence="1 2">
    <name type="scientific">Clonostachys rosea f. rosea IK726</name>
    <dbReference type="NCBI Taxonomy" id="1349383"/>
    <lineage>
        <taxon>Eukaryota</taxon>
        <taxon>Fungi</taxon>
        <taxon>Dikarya</taxon>
        <taxon>Ascomycota</taxon>
        <taxon>Pezizomycotina</taxon>
        <taxon>Sordariomycetes</taxon>
        <taxon>Hypocreomycetidae</taxon>
        <taxon>Hypocreales</taxon>
        <taxon>Bionectriaceae</taxon>
        <taxon>Clonostachys</taxon>
    </lineage>
</organism>
<dbReference type="EMBL" id="CADEHS020000012">
    <property type="protein sequence ID" value="CAG9947725.1"/>
    <property type="molecule type" value="Genomic_DNA"/>
</dbReference>